<evidence type="ECO:0000256" key="1">
    <source>
        <dbReference type="ARBA" id="ARBA00001974"/>
    </source>
</evidence>
<dbReference type="PROSITE" id="PS51324">
    <property type="entry name" value="ERV_ALR"/>
    <property type="match status" value="1"/>
</dbReference>
<keyword evidence="10 14" id="KW-0560">Oxidoreductase</keyword>
<evidence type="ECO:0000313" key="17">
    <source>
        <dbReference type="EMBL" id="EPQ29787.1"/>
    </source>
</evidence>
<dbReference type="eggNOG" id="KOG3355">
    <property type="taxonomic scope" value="Eukaryota"/>
</dbReference>
<evidence type="ECO:0000256" key="3">
    <source>
        <dbReference type="ARBA" id="ARBA00004434"/>
    </source>
</evidence>
<dbReference type="InterPro" id="IPR017905">
    <property type="entry name" value="ERV/ALR_sulphydryl_oxidase"/>
</dbReference>
<keyword evidence="7" id="KW-0999">Mitochondrion inner membrane</keyword>
<dbReference type="PANTHER" id="PTHR12645">
    <property type="entry name" value="ALR/ERV"/>
    <property type="match status" value="1"/>
</dbReference>
<dbReference type="Pfam" id="PF04777">
    <property type="entry name" value="Evr1_Alr"/>
    <property type="match status" value="1"/>
</dbReference>
<dbReference type="OrthoDB" id="17199at2759"/>
<organism evidence="17 18">
    <name type="scientific">Pseudozyma flocculosa PF-1</name>
    <dbReference type="NCBI Taxonomy" id="1277687"/>
    <lineage>
        <taxon>Eukaryota</taxon>
        <taxon>Fungi</taxon>
        <taxon>Dikarya</taxon>
        <taxon>Basidiomycota</taxon>
        <taxon>Ustilaginomycotina</taxon>
        <taxon>Ustilaginomycetes</taxon>
        <taxon>Ustilaginales</taxon>
        <taxon>Ustilaginaceae</taxon>
        <taxon>Pseudozyma</taxon>
    </lineage>
</organism>
<proteinExistence type="inferred from homology"/>
<evidence type="ECO:0000256" key="9">
    <source>
        <dbReference type="ARBA" id="ARBA00022989"/>
    </source>
</evidence>
<name>A0A061HA53_9BASI</name>
<evidence type="ECO:0000256" key="11">
    <source>
        <dbReference type="ARBA" id="ARBA00023128"/>
    </source>
</evidence>
<evidence type="ECO:0000256" key="2">
    <source>
        <dbReference type="ARBA" id="ARBA00002490"/>
    </source>
</evidence>
<accession>A0A061HA53</accession>
<gene>
    <name evidence="17" type="ORF">PFL1_02460</name>
</gene>
<dbReference type="HOGENOM" id="CLU_811814_0_0_1"/>
<feature type="region of interest" description="Disordered" evidence="15">
    <location>
        <begin position="96"/>
        <end position="160"/>
    </location>
</feature>
<dbReference type="GO" id="GO:0050660">
    <property type="term" value="F:flavin adenine dinucleotide binding"/>
    <property type="evidence" value="ECO:0007669"/>
    <property type="project" value="TreeGrafter"/>
</dbReference>
<dbReference type="KEGG" id="pfp:PFL1_02460"/>
<dbReference type="EC" id="1.8.3.2" evidence="14"/>
<dbReference type="Gene3D" id="4.10.320.60">
    <property type="match status" value="1"/>
</dbReference>
<evidence type="ECO:0000313" key="18">
    <source>
        <dbReference type="Proteomes" id="UP000053664"/>
    </source>
</evidence>
<evidence type="ECO:0000256" key="4">
    <source>
        <dbReference type="ARBA" id="ARBA00008370"/>
    </source>
</evidence>
<evidence type="ECO:0000256" key="10">
    <source>
        <dbReference type="ARBA" id="ARBA00023002"/>
    </source>
</evidence>
<dbReference type="Proteomes" id="UP000053664">
    <property type="component" value="Unassembled WGS sequence"/>
</dbReference>
<dbReference type="InterPro" id="IPR039799">
    <property type="entry name" value="ALR/ERV"/>
</dbReference>
<comment type="cofactor">
    <cofactor evidence="1 14">
        <name>FAD</name>
        <dbReference type="ChEBI" id="CHEBI:57692"/>
    </cofactor>
</comment>
<dbReference type="Pfam" id="PF14138">
    <property type="entry name" value="COX16"/>
    <property type="match status" value="1"/>
</dbReference>
<dbReference type="EMBL" id="KE361629">
    <property type="protein sequence ID" value="EPQ29787.1"/>
    <property type="molecule type" value="Genomic_DNA"/>
</dbReference>
<dbReference type="InterPro" id="IPR036774">
    <property type="entry name" value="ERV/ALR_sulphydryl_oxid_sf"/>
</dbReference>
<dbReference type="GO" id="GO:0016971">
    <property type="term" value="F:flavin-dependent sulfhydryl oxidase activity"/>
    <property type="evidence" value="ECO:0007669"/>
    <property type="project" value="InterPro"/>
</dbReference>
<dbReference type="RefSeq" id="XP_007878168.1">
    <property type="nucleotide sequence ID" value="XM_007879977.1"/>
</dbReference>
<evidence type="ECO:0000256" key="13">
    <source>
        <dbReference type="ARBA" id="ARBA00023157"/>
    </source>
</evidence>
<comment type="subcellular location">
    <subcellularLocation>
        <location evidence="3">Mitochondrion inner membrane</location>
        <topology evidence="3">Single-pass membrane protein</topology>
    </subcellularLocation>
</comment>
<evidence type="ECO:0000256" key="7">
    <source>
        <dbReference type="ARBA" id="ARBA00022792"/>
    </source>
</evidence>
<evidence type="ECO:0000256" key="8">
    <source>
        <dbReference type="ARBA" id="ARBA00022827"/>
    </source>
</evidence>
<evidence type="ECO:0000256" key="15">
    <source>
        <dbReference type="SAM" id="MobiDB-lite"/>
    </source>
</evidence>
<keyword evidence="5 14" id="KW-0285">Flavoprotein</keyword>
<dbReference type="PANTHER" id="PTHR12645:SF0">
    <property type="entry name" value="FAD-LINKED SULFHYDRYL OXIDASE ALR"/>
    <property type="match status" value="1"/>
</dbReference>
<keyword evidence="6 14" id="KW-0812">Transmembrane</keyword>
<feature type="domain" description="ERV/ALR sulfhydryl oxidase" evidence="16">
    <location>
        <begin position="238"/>
        <end position="353"/>
    </location>
</feature>
<comment type="similarity">
    <text evidence="4">Belongs to the COX16 family.</text>
</comment>
<keyword evidence="12 14" id="KW-0472">Membrane</keyword>
<dbReference type="Gene3D" id="1.20.120.310">
    <property type="entry name" value="ERV/ALR sulfhydryl oxidase domain"/>
    <property type="match status" value="1"/>
</dbReference>
<keyword evidence="13" id="KW-1015">Disulfide bond</keyword>
<evidence type="ECO:0000256" key="12">
    <source>
        <dbReference type="ARBA" id="ARBA00023136"/>
    </source>
</evidence>
<sequence length="363" mass="39380">MPTFSSKPLRRPPSALSRLAPKVRQRPVLFFGLPFIITIVGASFGLSTLTQTRYDYNAQKVQTITKEEELRLKRDRKKVDLREEYFKLQAKSDELDEWEPKRISRPEGTPEWGVPPTSPSESSTSKGKISLEGLSQADVKAERDAGISSESIKPSAKHPAVVLGPDGKPCRACNSKLAFSAAFKKAKPAIASPVPSSGGEKEGSAKAAGAAAAVATAGSALGSQASTNDAADSDQLECPPDGIELGRSTWTFLHSAAAYFPASPTSVQQSSMLALLTSLQHLYPCHSCAEALGEEYRREERDGGWEEKGLRMKEAVRSGPALRKWLCGIHNEVNHRLGKAAFECSEERLNERWKDGPADGRCD</sequence>
<comment type="catalytic activity">
    <reaction evidence="14">
        <text>2 R'C(R)SH + O2 = R'C(R)S-S(R)CR' + H2O2</text>
        <dbReference type="Rhea" id="RHEA:17357"/>
        <dbReference type="ChEBI" id="CHEBI:15379"/>
        <dbReference type="ChEBI" id="CHEBI:16240"/>
        <dbReference type="ChEBI" id="CHEBI:16520"/>
        <dbReference type="ChEBI" id="CHEBI:17412"/>
        <dbReference type="EC" id="1.8.3.2"/>
    </reaction>
</comment>
<dbReference type="GO" id="GO:0005743">
    <property type="term" value="C:mitochondrial inner membrane"/>
    <property type="evidence" value="ECO:0007669"/>
    <property type="project" value="UniProtKB-SubCell"/>
</dbReference>
<evidence type="ECO:0000256" key="14">
    <source>
        <dbReference type="RuleBase" id="RU371123"/>
    </source>
</evidence>
<keyword evidence="9 14" id="KW-1133">Transmembrane helix</keyword>
<comment type="function">
    <text evidence="2">Required for the assembly of the mitochondrial respiratory chain complex IV (CIV), also known as cytochrome c oxidase. May participate in merging the COX1 and COX2 assembly lines.</text>
</comment>
<protein>
    <recommendedName>
        <fullName evidence="14">Sulfhydryl oxidase</fullName>
        <ecNumber evidence="14">1.8.3.2</ecNumber>
    </recommendedName>
</protein>
<dbReference type="SUPFAM" id="SSF69000">
    <property type="entry name" value="FAD-dependent thiol oxidase"/>
    <property type="match status" value="1"/>
</dbReference>
<dbReference type="AlphaFoldDB" id="A0A061HA53"/>
<dbReference type="InterPro" id="IPR020164">
    <property type="entry name" value="Cyt_c_Oxase_assmbl_COX16"/>
</dbReference>
<evidence type="ECO:0000256" key="5">
    <source>
        <dbReference type="ARBA" id="ARBA00022630"/>
    </source>
</evidence>
<keyword evidence="8 14" id="KW-0274">FAD</keyword>
<feature type="transmembrane region" description="Helical" evidence="14">
    <location>
        <begin position="28"/>
        <end position="49"/>
    </location>
</feature>
<feature type="compositionally biased region" description="Basic and acidic residues" evidence="15">
    <location>
        <begin position="96"/>
        <end position="105"/>
    </location>
</feature>
<dbReference type="GeneID" id="19316580"/>
<keyword evidence="11" id="KW-0496">Mitochondrion</keyword>
<evidence type="ECO:0000259" key="16">
    <source>
        <dbReference type="PROSITE" id="PS51324"/>
    </source>
</evidence>
<evidence type="ECO:0000256" key="6">
    <source>
        <dbReference type="ARBA" id="ARBA00022692"/>
    </source>
</evidence>
<reference evidence="17 18" key="1">
    <citation type="journal article" date="2013" name="Plant Cell">
        <title>The transition from a phytopathogenic smut ancestor to an anamorphic biocontrol agent deciphered by comparative whole-genome analysis.</title>
        <authorList>
            <person name="Lefebvre F."/>
            <person name="Joly D.L."/>
            <person name="Labbe C."/>
            <person name="Teichmann B."/>
            <person name="Linning R."/>
            <person name="Belzile F."/>
            <person name="Bakkeren G."/>
            <person name="Belanger R.R."/>
        </authorList>
    </citation>
    <scope>NUCLEOTIDE SEQUENCE [LARGE SCALE GENOMIC DNA]</scope>
    <source>
        <strain evidence="17 18">PF-1</strain>
    </source>
</reference>